<reference evidence="8 9" key="1">
    <citation type="submission" date="2022-12" db="EMBL/GenBank/DDBJ databases">
        <title>Chromosome-level genome of Tegillarca granosa.</title>
        <authorList>
            <person name="Kim J."/>
        </authorList>
    </citation>
    <scope>NUCLEOTIDE SEQUENCE [LARGE SCALE GENOMIC DNA]</scope>
    <source>
        <strain evidence="8">Teg-2019</strain>
        <tissue evidence="8">Adductor muscle</tissue>
    </source>
</reference>
<accession>A0ABQ9FP42</accession>
<keyword evidence="3 5" id="KW-0371">Homeobox</keyword>
<evidence type="ECO:0000256" key="4">
    <source>
        <dbReference type="ARBA" id="ARBA00023242"/>
    </source>
</evidence>
<dbReference type="PROSITE" id="PS50071">
    <property type="entry name" value="HOMEOBOX_2"/>
    <property type="match status" value="1"/>
</dbReference>
<organism evidence="8 9">
    <name type="scientific">Tegillarca granosa</name>
    <name type="common">Malaysian cockle</name>
    <name type="synonym">Anadara granosa</name>
    <dbReference type="NCBI Taxonomy" id="220873"/>
    <lineage>
        <taxon>Eukaryota</taxon>
        <taxon>Metazoa</taxon>
        <taxon>Spiralia</taxon>
        <taxon>Lophotrochozoa</taxon>
        <taxon>Mollusca</taxon>
        <taxon>Bivalvia</taxon>
        <taxon>Autobranchia</taxon>
        <taxon>Pteriomorphia</taxon>
        <taxon>Arcoida</taxon>
        <taxon>Arcoidea</taxon>
        <taxon>Arcidae</taxon>
        <taxon>Tegillarca</taxon>
    </lineage>
</organism>
<keyword evidence="4 5" id="KW-0539">Nucleus</keyword>
<comment type="caution">
    <text evidence="8">The sequence shown here is derived from an EMBL/GenBank/DDBJ whole genome shotgun (WGS) entry which is preliminary data.</text>
</comment>
<evidence type="ECO:0000313" key="8">
    <source>
        <dbReference type="EMBL" id="KAJ8317712.1"/>
    </source>
</evidence>
<sequence>MSETQVKVWFQNRRTKYKRDRNREAEVRDSKAESLAACNILRILQHQPPRAPFSPNFLPPPFTF</sequence>
<feature type="domain" description="Homeobox" evidence="7">
    <location>
        <begin position="1"/>
        <end position="20"/>
    </location>
</feature>
<dbReference type="Pfam" id="PF00046">
    <property type="entry name" value="Homeodomain"/>
    <property type="match status" value="1"/>
</dbReference>
<gene>
    <name evidence="8" type="ORF">KUTeg_005616</name>
</gene>
<dbReference type="PANTHER" id="PTHR24339">
    <property type="entry name" value="HOMEOBOX PROTEIN EMX-RELATED"/>
    <property type="match status" value="1"/>
</dbReference>
<evidence type="ECO:0000256" key="3">
    <source>
        <dbReference type="ARBA" id="ARBA00023155"/>
    </source>
</evidence>
<dbReference type="InterPro" id="IPR050877">
    <property type="entry name" value="EMX-VAX-Noto_Homeobox_TFs"/>
</dbReference>
<feature type="DNA-binding region" description="Homeobox" evidence="5">
    <location>
        <begin position="3"/>
        <end position="21"/>
    </location>
</feature>
<dbReference type="SUPFAM" id="SSF46689">
    <property type="entry name" value="Homeodomain-like"/>
    <property type="match status" value="1"/>
</dbReference>
<dbReference type="EMBL" id="JARBDR010000246">
    <property type="protein sequence ID" value="KAJ8317712.1"/>
    <property type="molecule type" value="Genomic_DNA"/>
</dbReference>
<keyword evidence="9" id="KW-1185">Reference proteome</keyword>
<evidence type="ECO:0000313" key="9">
    <source>
        <dbReference type="Proteomes" id="UP001217089"/>
    </source>
</evidence>
<comment type="subcellular location">
    <subcellularLocation>
        <location evidence="1 5 6">Nucleus</location>
    </subcellularLocation>
</comment>
<evidence type="ECO:0000256" key="6">
    <source>
        <dbReference type="RuleBase" id="RU000682"/>
    </source>
</evidence>
<protein>
    <recommendedName>
        <fullName evidence="7">Homeobox domain-containing protein</fullName>
    </recommendedName>
</protein>
<dbReference type="PANTHER" id="PTHR24339:SF28">
    <property type="entry name" value="E5-RELATED"/>
    <property type="match status" value="1"/>
</dbReference>
<dbReference type="Gene3D" id="1.10.10.60">
    <property type="entry name" value="Homeodomain-like"/>
    <property type="match status" value="1"/>
</dbReference>
<name>A0ABQ9FP42_TEGGR</name>
<evidence type="ECO:0000256" key="2">
    <source>
        <dbReference type="ARBA" id="ARBA00023125"/>
    </source>
</evidence>
<keyword evidence="2 5" id="KW-0238">DNA-binding</keyword>
<evidence type="ECO:0000256" key="5">
    <source>
        <dbReference type="PROSITE-ProRule" id="PRU00108"/>
    </source>
</evidence>
<evidence type="ECO:0000259" key="7">
    <source>
        <dbReference type="PROSITE" id="PS50071"/>
    </source>
</evidence>
<dbReference type="CDD" id="cd00086">
    <property type="entry name" value="homeodomain"/>
    <property type="match status" value="1"/>
</dbReference>
<dbReference type="InterPro" id="IPR009057">
    <property type="entry name" value="Homeodomain-like_sf"/>
</dbReference>
<evidence type="ECO:0000256" key="1">
    <source>
        <dbReference type="ARBA" id="ARBA00004123"/>
    </source>
</evidence>
<proteinExistence type="predicted"/>
<dbReference type="Proteomes" id="UP001217089">
    <property type="component" value="Unassembled WGS sequence"/>
</dbReference>
<dbReference type="InterPro" id="IPR001356">
    <property type="entry name" value="HD"/>
</dbReference>